<gene>
    <name evidence="9" type="ORF">FAZ15_04500</name>
</gene>
<evidence type="ECO:0000256" key="6">
    <source>
        <dbReference type="SAM" id="SignalP"/>
    </source>
</evidence>
<dbReference type="InterPro" id="IPR011990">
    <property type="entry name" value="TPR-like_helical_dom_sf"/>
</dbReference>
<keyword evidence="5" id="KW-0998">Cell outer membrane</keyword>
<comment type="caution">
    <text evidence="9">The sequence shown here is derived from an EMBL/GenBank/DDBJ whole genome shotgun (WGS) entry which is preliminary data.</text>
</comment>
<dbReference type="SUPFAM" id="SSF48452">
    <property type="entry name" value="TPR-like"/>
    <property type="match status" value="1"/>
</dbReference>
<organism evidence="9 10">
    <name type="scientific">Sphingobacterium olei</name>
    <dbReference type="NCBI Taxonomy" id="2571155"/>
    <lineage>
        <taxon>Bacteria</taxon>
        <taxon>Pseudomonadati</taxon>
        <taxon>Bacteroidota</taxon>
        <taxon>Sphingobacteriia</taxon>
        <taxon>Sphingobacteriales</taxon>
        <taxon>Sphingobacteriaceae</taxon>
        <taxon>Sphingobacterium</taxon>
    </lineage>
</organism>
<evidence type="ECO:0000313" key="10">
    <source>
        <dbReference type="Proteomes" id="UP000306808"/>
    </source>
</evidence>
<evidence type="ECO:0000256" key="3">
    <source>
        <dbReference type="ARBA" id="ARBA00022729"/>
    </source>
</evidence>
<feature type="signal peptide" evidence="6">
    <location>
        <begin position="1"/>
        <end position="27"/>
    </location>
</feature>
<feature type="chain" id="PRO_5020856246" evidence="6">
    <location>
        <begin position="28"/>
        <end position="451"/>
    </location>
</feature>
<reference evidence="9 10" key="1">
    <citation type="submission" date="2019-04" db="EMBL/GenBank/DDBJ databases">
        <title>Sphingobacterium olei sp. nov., isolated from oil-contaminated soil.</title>
        <authorList>
            <person name="Liu B."/>
        </authorList>
    </citation>
    <scope>NUCLEOTIDE SEQUENCE [LARGE SCALE GENOMIC DNA]</scope>
    <source>
        <strain evidence="9 10">HAL-9</strain>
    </source>
</reference>
<evidence type="ECO:0000313" key="9">
    <source>
        <dbReference type="EMBL" id="TJZ61782.1"/>
    </source>
</evidence>
<evidence type="ECO:0000256" key="1">
    <source>
        <dbReference type="ARBA" id="ARBA00004442"/>
    </source>
</evidence>
<evidence type="ECO:0000256" key="2">
    <source>
        <dbReference type="ARBA" id="ARBA00006275"/>
    </source>
</evidence>
<dbReference type="AlphaFoldDB" id="A0A4U0P519"/>
<feature type="domain" description="SusD-like N-terminal" evidence="8">
    <location>
        <begin position="28"/>
        <end position="228"/>
    </location>
</feature>
<dbReference type="InterPro" id="IPR033985">
    <property type="entry name" value="SusD-like_N"/>
</dbReference>
<keyword evidence="4" id="KW-0472">Membrane</keyword>
<name>A0A4U0P519_9SPHI</name>
<evidence type="ECO:0000259" key="7">
    <source>
        <dbReference type="Pfam" id="PF07980"/>
    </source>
</evidence>
<feature type="domain" description="RagB/SusD" evidence="7">
    <location>
        <begin position="296"/>
        <end position="445"/>
    </location>
</feature>
<proteinExistence type="inferred from homology"/>
<keyword evidence="3 6" id="KW-0732">Signal</keyword>
<comment type="similarity">
    <text evidence="2">Belongs to the SusD family.</text>
</comment>
<comment type="subcellular location">
    <subcellularLocation>
        <location evidence="1">Cell outer membrane</location>
    </subcellularLocation>
</comment>
<dbReference type="Proteomes" id="UP000306808">
    <property type="component" value="Unassembled WGS sequence"/>
</dbReference>
<evidence type="ECO:0000256" key="4">
    <source>
        <dbReference type="ARBA" id="ARBA00023136"/>
    </source>
</evidence>
<dbReference type="InterPro" id="IPR019734">
    <property type="entry name" value="TPR_rpt"/>
</dbReference>
<protein>
    <submittedName>
        <fullName evidence="9">RagB/SusD family nutrient uptake outer membrane protein</fullName>
    </submittedName>
</protein>
<dbReference type="Pfam" id="PF14322">
    <property type="entry name" value="SusD-like_3"/>
    <property type="match status" value="1"/>
</dbReference>
<sequence>MRKINMKILTILPFLMTCLVLCPSCSAFLEKKPDETIDIPESLEDLGGLMDSYAIMNNNYPLSSAVFSDDYYLATEDWQALASKEQRDSYIWEHEVDYRDIINSQYRSILFANTVLERIDQATVINQKDRENYNRIKGTAFFFRGYRNYMVAVHHSPHPKLVSGSDQGIPLRLKSSYSEPTVMSSLDQTYAQILTDLHASTSLLPNEPMIVSRPSKPAAYGMLAKVYLDLGRYSEALAYADSCLEIKNELIDLNTIDLNAAAPFPRFNKEVIFQARSATSPLLARTIGRIDTLLYSAYGDEDLRKKAFYVKNAKGWVEFKGDYDGRGNSSGYDFWGVLLPDIYLIKVECLARLGKFVDAKMTLKSLLEHRLLKNQSFPYELTPNEELLAIVLKERRKELIRKGCRWIDIRRLATDDMYKIESIRRLDDKTYRLTADKMYIPIPQSVLVFLK</sequence>
<dbReference type="OrthoDB" id="653598at2"/>
<dbReference type="InterPro" id="IPR012944">
    <property type="entry name" value="SusD_RagB_dom"/>
</dbReference>
<keyword evidence="10" id="KW-1185">Reference proteome</keyword>
<evidence type="ECO:0000256" key="5">
    <source>
        <dbReference type="ARBA" id="ARBA00023237"/>
    </source>
</evidence>
<accession>A0A4U0P519</accession>
<dbReference type="SMART" id="SM00028">
    <property type="entry name" value="TPR"/>
    <property type="match status" value="1"/>
</dbReference>
<dbReference type="RefSeq" id="WP_136900139.1">
    <property type="nucleotide sequence ID" value="NZ_SUME01000002.1"/>
</dbReference>
<dbReference type="Pfam" id="PF07980">
    <property type="entry name" value="SusD_RagB"/>
    <property type="match status" value="1"/>
</dbReference>
<dbReference type="EMBL" id="SUME01000002">
    <property type="protein sequence ID" value="TJZ61782.1"/>
    <property type="molecule type" value="Genomic_DNA"/>
</dbReference>
<dbReference type="Gene3D" id="1.25.40.390">
    <property type="match status" value="1"/>
</dbReference>
<evidence type="ECO:0000259" key="8">
    <source>
        <dbReference type="Pfam" id="PF14322"/>
    </source>
</evidence>
<dbReference type="GO" id="GO:0009279">
    <property type="term" value="C:cell outer membrane"/>
    <property type="evidence" value="ECO:0007669"/>
    <property type="project" value="UniProtKB-SubCell"/>
</dbReference>